<organism evidence="1">
    <name type="scientific">Oryza nivara</name>
    <name type="common">Indian wild rice</name>
    <name type="synonym">Oryza sativa f. spontanea</name>
    <dbReference type="NCBI Taxonomy" id="4536"/>
    <lineage>
        <taxon>Eukaryota</taxon>
        <taxon>Viridiplantae</taxon>
        <taxon>Streptophyta</taxon>
        <taxon>Embryophyta</taxon>
        <taxon>Tracheophyta</taxon>
        <taxon>Spermatophyta</taxon>
        <taxon>Magnoliopsida</taxon>
        <taxon>Liliopsida</taxon>
        <taxon>Poales</taxon>
        <taxon>Poaceae</taxon>
        <taxon>BOP clade</taxon>
        <taxon>Oryzoideae</taxon>
        <taxon>Oryzeae</taxon>
        <taxon>Oryzinae</taxon>
        <taxon>Oryza</taxon>
    </lineage>
</organism>
<keyword evidence="2" id="KW-1185">Reference proteome</keyword>
<dbReference type="Proteomes" id="UP000006591">
    <property type="component" value="Chromosome 3"/>
</dbReference>
<proteinExistence type="predicted"/>
<dbReference type="OMA" id="THRAPCD"/>
<dbReference type="AlphaFoldDB" id="A0A0E0GQR9"/>
<evidence type="ECO:0000313" key="1">
    <source>
        <dbReference type="EnsemblPlants" id="ONIVA03G27790.1"/>
    </source>
</evidence>
<dbReference type="EnsemblPlants" id="ONIVA03G27790.1">
    <property type="protein sequence ID" value="ONIVA03G27790.1"/>
    <property type="gene ID" value="ONIVA03G27790"/>
</dbReference>
<dbReference type="Gramene" id="ONIVA03G27790.1">
    <property type="protein sequence ID" value="ONIVA03G27790.1"/>
    <property type="gene ID" value="ONIVA03G27790"/>
</dbReference>
<accession>A0A0E0GQR9</accession>
<protein>
    <submittedName>
        <fullName evidence="1">Uncharacterized protein</fullName>
    </submittedName>
</protein>
<sequence length="134" mass="15039">MHCFGPRCRTLGSTLTNKEVSPGPIATTNACSASATLIEQTSLTFAHCAPCGWPQRIGWSPSVMEMMDVCYCTTPSSSLYHTAISLHDSIVDYCSPPGYPLHYQSQDTYHPLHPYSKIQQSHQMDFWLNLFFLF</sequence>
<reference evidence="1" key="2">
    <citation type="submission" date="2018-04" db="EMBL/GenBank/DDBJ databases">
        <title>OnivRS2 (Oryza nivara Reference Sequence Version 2).</title>
        <authorList>
            <person name="Zhang J."/>
            <person name="Kudrna D."/>
            <person name="Lee S."/>
            <person name="Talag J."/>
            <person name="Rajasekar S."/>
            <person name="Welchert J."/>
            <person name="Hsing Y.-I."/>
            <person name="Wing R.A."/>
        </authorList>
    </citation>
    <scope>NUCLEOTIDE SEQUENCE [LARGE SCALE GENOMIC DNA]</scope>
    <source>
        <strain evidence="1">SL10</strain>
    </source>
</reference>
<dbReference type="HOGENOM" id="CLU_120192_1_0_1"/>
<reference evidence="1" key="1">
    <citation type="submission" date="2015-04" db="UniProtKB">
        <authorList>
            <consortium name="EnsemblPlants"/>
        </authorList>
    </citation>
    <scope>IDENTIFICATION</scope>
    <source>
        <strain evidence="1">SL10</strain>
    </source>
</reference>
<name>A0A0E0GQR9_ORYNI</name>
<evidence type="ECO:0000313" key="2">
    <source>
        <dbReference type="Proteomes" id="UP000006591"/>
    </source>
</evidence>